<dbReference type="Proteomes" id="UP000829398">
    <property type="component" value="Chromosome 9"/>
</dbReference>
<keyword evidence="2" id="KW-1185">Reference proteome</keyword>
<proteinExistence type="predicted"/>
<name>A0ACB8HT32_CITSI</name>
<reference evidence="2" key="1">
    <citation type="journal article" date="2023" name="Hortic. Res.">
        <title>A chromosome-level phased genome enabling allele-level studies in sweet orange: a case study on citrus Huanglongbing tolerance.</title>
        <authorList>
            <person name="Wu B."/>
            <person name="Yu Q."/>
            <person name="Deng Z."/>
            <person name="Duan Y."/>
            <person name="Luo F."/>
            <person name="Gmitter F. Jr."/>
        </authorList>
    </citation>
    <scope>NUCLEOTIDE SEQUENCE [LARGE SCALE GENOMIC DNA]</scope>
    <source>
        <strain evidence="2">cv. Valencia</strain>
    </source>
</reference>
<protein>
    <submittedName>
        <fullName evidence="1">SWIM-type domain-containing protein</fullName>
    </submittedName>
</protein>
<gene>
    <name evidence="1" type="ORF">KPL71_025525</name>
</gene>
<evidence type="ECO:0000313" key="1">
    <source>
        <dbReference type="EMBL" id="KAH9677929.1"/>
    </source>
</evidence>
<comment type="caution">
    <text evidence="1">The sequence shown here is derived from an EMBL/GenBank/DDBJ whole genome shotgun (WGS) entry which is preliminary data.</text>
</comment>
<sequence length="868" mass="98307">MDTANRSSSFSGPWTNEKHLHYLNAMEAAFVHKMLDNKRRLPRLDRYLPDTSDSTLDLNTHPTKKQATTSRSSAGNKTGMDSRADKRLTRRRRSNRPYTSSEDQIAAMHVTTACKYRRGSRRTKFCATGSHRTKFCATDAIAQKNHITQNLDLMDSVVLQLCYDGWWETLADGSMEYVNGNNTAFLIRKDCTFDQFLARVYDVLQINRNEYNITMKTTLRSSNTMYRTCSLPMDIFNDEIVKVVLHMASDVVNYGCIPIFVTTSSRVDYQDLEPPVKTETFFRANVSVPDSEEEVLPQTLSLQQRYSPLHGYNGTINDNGITLADVEAEALPQTLSLEQRYSPFYNNEFRSNDDPIDDIGNTAVDNVCMEPYNNTTDNHFNSSVCDGGVGPSHIPTNVDDDDQNSIPINNIASQPIPSVPRSRRRTTVDHLAQLAPVLPSNLAAPNLVRNYNYDDISVGKLFVAKNELILQLRKVALRGKFDFRITRSTTTRFEAQCSSELCKWRIRATRVSNEQNVSWLVRRVDNVHTCCNEVLAGGVHQEYGVQLTYQQAYRAKEVGLEIVRGNPTESYNLLLKYSHVLTKANEGTVTHLRRDGNDNFLYYFVAIGSSIKGFMQCMRPVIAMDGTHLKGLYRGTMFVATCPDGNNQLYLLAIGVMDSENNDAWEWFMTKLHGVIGDMPELVFISDRCTAIKRAVLKVFRSAAHGVCFYHVKGNVKSKFKMSKALWDEFEPAFINAAKTYGHEEFKKQLEGFWQLHADAADYLENNVGTYEIVSDRRTLAERMIVRPVAQYRFHVLGGGIKEGIVDIREKTCSCRVFQLDQLVCAHAIAAFITVRVDYISLCSEFYTQESLVTAYAQPVEPVGDMAD</sequence>
<dbReference type="EMBL" id="CM039178">
    <property type="protein sequence ID" value="KAH9677929.1"/>
    <property type="molecule type" value="Genomic_DNA"/>
</dbReference>
<organism evidence="1 2">
    <name type="scientific">Citrus sinensis</name>
    <name type="common">Sweet orange</name>
    <name type="synonym">Citrus aurantium var. sinensis</name>
    <dbReference type="NCBI Taxonomy" id="2711"/>
    <lineage>
        <taxon>Eukaryota</taxon>
        <taxon>Viridiplantae</taxon>
        <taxon>Streptophyta</taxon>
        <taxon>Embryophyta</taxon>
        <taxon>Tracheophyta</taxon>
        <taxon>Spermatophyta</taxon>
        <taxon>Magnoliopsida</taxon>
        <taxon>eudicotyledons</taxon>
        <taxon>Gunneridae</taxon>
        <taxon>Pentapetalae</taxon>
        <taxon>rosids</taxon>
        <taxon>malvids</taxon>
        <taxon>Sapindales</taxon>
        <taxon>Rutaceae</taxon>
        <taxon>Aurantioideae</taxon>
        <taxon>Citrus</taxon>
    </lineage>
</organism>
<accession>A0ACB8HT32</accession>
<evidence type="ECO:0000313" key="2">
    <source>
        <dbReference type="Proteomes" id="UP000829398"/>
    </source>
</evidence>